<accession>A0AAU8DPA2</accession>
<dbReference type="EMBL" id="CP159218">
    <property type="protein sequence ID" value="XCG64015.1"/>
    <property type="molecule type" value="Genomic_DNA"/>
</dbReference>
<gene>
    <name evidence="1" type="ORF">ABLG96_01315</name>
</gene>
<protein>
    <submittedName>
        <fullName evidence="1">Uncharacterized protein</fullName>
    </submittedName>
</protein>
<name>A0AAU8DPA2_9ACTN</name>
<reference evidence="1" key="1">
    <citation type="submission" date="2024-05" db="EMBL/GenBank/DDBJ databases">
        <authorList>
            <person name="Cai S.Y."/>
            <person name="Jin L.M."/>
            <person name="Li H.R."/>
        </authorList>
    </citation>
    <scope>NUCLEOTIDE SEQUENCE</scope>
    <source>
        <strain evidence="1">A5-74</strain>
    </source>
</reference>
<dbReference type="AlphaFoldDB" id="A0AAU8DPA2"/>
<organism evidence="1">
    <name type="scientific">Nakamurella sp. A5-74</name>
    <dbReference type="NCBI Taxonomy" id="3158264"/>
    <lineage>
        <taxon>Bacteria</taxon>
        <taxon>Bacillati</taxon>
        <taxon>Actinomycetota</taxon>
        <taxon>Actinomycetes</taxon>
        <taxon>Nakamurellales</taxon>
        <taxon>Nakamurellaceae</taxon>
        <taxon>Nakamurella</taxon>
    </lineage>
</organism>
<proteinExistence type="predicted"/>
<sequence>MTPERHALFGGPAVDRVVDALGSSVLYLMAGGTGIDREVLDVQILAPGEANDIDPQVLALAVWPVGDQDVTGIE</sequence>
<dbReference type="RefSeq" id="WP_353649629.1">
    <property type="nucleotide sequence ID" value="NZ_CP159218.1"/>
</dbReference>
<evidence type="ECO:0000313" key="1">
    <source>
        <dbReference type="EMBL" id="XCG64015.1"/>
    </source>
</evidence>